<sequence>MYFEVFTSYFQLPSQTVPFAASLLDGPAKDWWVHKRQEFWSENAFDPTPACFRLPDWEDFVTLLKQQFCDPAIKEVHGKKMYELQMGNGPATVYFQELEKEAKLT</sequence>
<accession>A0A2H3CF40</accession>
<dbReference type="AlphaFoldDB" id="A0A2H3CF40"/>
<evidence type="ECO:0008006" key="3">
    <source>
        <dbReference type="Google" id="ProtNLM"/>
    </source>
</evidence>
<evidence type="ECO:0000313" key="1">
    <source>
        <dbReference type="EMBL" id="PBK75387.1"/>
    </source>
</evidence>
<dbReference type="Proteomes" id="UP000218334">
    <property type="component" value="Unassembled WGS sequence"/>
</dbReference>
<protein>
    <recommendedName>
        <fullName evidence="3">Retrotransposon gag domain-containing protein</fullName>
    </recommendedName>
</protein>
<dbReference type="STRING" id="1076256.A0A2H3CF40"/>
<name>A0A2H3CF40_9AGAR</name>
<proteinExistence type="predicted"/>
<organism evidence="1 2">
    <name type="scientific">Armillaria solidipes</name>
    <dbReference type="NCBI Taxonomy" id="1076256"/>
    <lineage>
        <taxon>Eukaryota</taxon>
        <taxon>Fungi</taxon>
        <taxon>Dikarya</taxon>
        <taxon>Basidiomycota</taxon>
        <taxon>Agaricomycotina</taxon>
        <taxon>Agaricomycetes</taxon>
        <taxon>Agaricomycetidae</taxon>
        <taxon>Agaricales</taxon>
        <taxon>Marasmiineae</taxon>
        <taxon>Physalacriaceae</taxon>
        <taxon>Armillaria</taxon>
    </lineage>
</organism>
<reference evidence="2" key="1">
    <citation type="journal article" date="2017" name="Nat. Ecol. Evol.">
        <title>Genome expansion and lineage-specific genetic innovations in the forest pathogenic fungi Armillaria.</title>
        <authorList>
            <person name="Sipos G."/>
            <person name="Prasanna A.N."/>
            <person name="Walter M.C."/>
            <person name="O'Connor E."/>
            <person name="Balint B."/>
            <person name="Krizsan K."/>
            <person name="Kiss B."/>
            <person name="Hess J."/>
            <person name="Varga T."/>
            <person name="Slot J."/>
            <person name="Riley R."/>
            <person name="Boka B."/>
            <person name="Rigling D."/>
            <person name="Barry K."/>
            <person name="Lee J."/>
            <person name="Mihaltcheva S."/>
            <person name="LaButti K."/>
            <person name="Lipzen A."/>
            <person name="Waldron R."/>
            <person name="Moloney N.M."/>
            <person name="Sperisen C."/>
            <person name="Kredics L."/>
            <person name="Vagvoelgyi C."/>
            <person name="Patrignani A."/>
            <person name="Fitzpatrick D."/>
            <person name="Nagy I."/>
            <person name="Doyle S."/>
            <person name="Anderson J.B."/>
            <person name="Grigoriev I.V."/>
            <person name="Gueldener U."/>
            <person name="Muensterkoetter M."/>
            <person name="Nagy L.G."/>
        </authorList>
    </citation>
    <scope>NUCLEOTIDE SEQUENCE [LARGE SCALE GENOMIC DNA]</scope>
    <source>
        <strain evidence="2">28-4</strain>
    </source>
</reference>
<gene>
    <name evidence="1" type="ORF">ARMSODRAFT_1012847</name>
</gene>
<dbReference type="EMBL" id="KZ293417">
    <property type="protein sequence ID" value="PBK75387.1"/>
    <property type="molecule type" value="Genomic_DNA"/>
</dbReference>
<evidence type="ECO:0000313" key="2">
    <source>
        <dbReference type="Proteomes" id="UP000218334"/>
    </source>
</evidence>
<keyword evidence="2" id="KW-1185">Reference proteome</keyword>